<gene>
    <name evidence="1" type="ORF">BWK73_32640</name>
</gene>
<protein>
    <submittedName>
        <fullName evidence="1">Uncharacterized protein</fullName>
    </submittedName>
</protein>
<proteinExistence type="predicted"/>
<organism evidence="1 2">
    <name type="scientific">Thiothrix lacustris</name>
    <dbReference type="NCBI Taxonomy" id="525917"/>
    <lineage>
        <taxon>Bacteria</taxon>
        <taxon>Pseudomonadati</taxon>
        <taxon>Pseudomonadota</taxon>
        <taxon>Gammaproteobacteria</taxon>
        <taxon>Thiotrichales</taxon>
        <taxon>Thiotrichaceae</taxon>
        <taxon>Thiothrix</taxon>
    </lineage>
</organism>
<dbReference type="AlphaFoldDB" id="A0A1Y1QHF5"/>
<evidence type="ECO:0000313" key="2">
    <source>
        <dbReference type="Proteomes" id="UP000192491"/>
    </source>
</evidence>
<evidence type="ECO:0000313" key="1">
    <source>
        <dbReference type="EMBL" id="OQX05763.1"/>
    </source>
</evidence>
<dbReference type="EMBL" id="MTEJ01000274">
    <property type="protein sequence ID" value="OQX05763.1"/>
    <property type="molecule type" value="Genomic_DNA"/>
</dbReference>
<accession>A0A1Y1QHF5</accession>
<name>A0A1Y1QHF5_9GAMM</name>
<dbReference type="Proteomes" id="UP000192491">
    <property type="component" value="Unassembled WGS sequence"/>
</dbReference>
<reference evidence="1 2" key="1">
    <citation type="submission" date="2017-01" db="EMBL/GenBank/DDBJ databases">
        <title>Novel large sulfur bacteria in the metagenomes of groundwater-fed chemosynthetic microbial mats in the Lake Huron basin.</title>
        <authorList>
            <person name="Sharrar A.M."/>
            <person name="Flood B.E."/>
            <person name="Bailey J.V."/>
            <person name="Jones D.S."/>
            <person name="Biddanda B."/>
            <person name="Ruberg S.A."/>
            <person name="Marcus D.N."/>
            <person name="Dick G.J."/>
        </authorList>
    </citation>
    <scope>NUCLEOTIDE SEQUENCE [LARGE SCALE GENOMIC DNA]</scope>
    <source>
        <strain evidence="1">A8</strain>
    </source>
</reference>
<sequence>MVMREQFQQVIDAYNSLPCKPMKISRKRHDFVQLWADNWPLKPTKTIEGAVHYEFLDMGEEITIEIHLEASAVAGLAKVMQPWVMNPRPLLEDIFLAQNVYDWDNTWFPRRKGGRFGAGYALNDPQHCAEAMARFICATQPKITEWLNHNNLLINKI</sequence>
<comment type="caution">
    <text evidence="1">The sequence shown here is derived from an EMBL/GenBank/DDBJ whole genome shotgun (WGS) entry which is preliminary data.</text>
</comment>